<evidence type="ECO:0000256" key="6">
    <source>
        <dbReference type="ARBA" id="ARBA00022694"/>
    </source>
</evidence>
<accession>A0A497F8I8</accession>
<keyword evidence="6" id="KW-0819">tRNA processing</keyword>
<gene>
    <name evidence="11" type="ORF">DRJ26_00825</name>
</gene>
<dbReference type="SUPFAM" id="SSF53335">
    <property type="entry name" value="S-adenosyl-L-methionine-dependent methyltransferases"/>
    <property type="match status" value="1"/>
</dbReference>
<dbReference type="Gene3D" id="3.30.70.2580">
    <property type="match status" value="1"/>
</dbReference>
<protein>
    <recommendedName>
        <fullName evidence="1">tRNA (guanine(37)-N(1))-methyltransferase</fullName>
        <ecNumber evidence="1">2.1.1.228</ecNumber>
    </recommendedName>
    <alternativeName>
        <fullName evidence="7">M1G-methyltransferase</fullName>
    </alternativeName>
    <alternativeName>
        <fullName evidence="8">tRNA [GM37] methyltransferase</fullName>
    </alternativeName>
</protein>
<dbReference type="AlphaFoldDB" id="A0A497F8I8"/>
<dbReference type="InterPro" id="IPR030382">
    <property type="entry name" value="MeTrfase_TRM5/TYW2"/>
</dbReference>
<evidence type="ECO:0000256" key="1">
    <source>
        <dbReference type="ARBA" id="ARBA00012807"/>
    </source>
</evidence>
<dbReference type="Pfam" id="PF02475">
    <property type="entry name" value="TRM5-TYW2_MTfase"/>
    <property type="match status" value="1"/>
</dbReference>
<dbReference type="FunFam" id="3.30.300.110:FF:000001">
    <property type="entry name" value="tRNA (guanine(37)-N1)-methyltransferase"/>
    <property type="match status" value="1"/>
</dbReference>
<evidence type="ECO:0000313" key="12">
    <source>
        <dbReference type="Proteomes" id="UP000269499"/>
    </source>
</evidence>
<sequence length="363" mass="40498">MFKACLHFPLMMSKAIKIDKKLGSKAISLLKKLELLDGSKKIKCVGDFLLIPILRELKDDEAQLFSRSVGPFNICIESFESKKLRPRSLIEALDGVLSPSELSFLPRSFDIIGDIAIIEIPPELSHAKKLIGEAIIKVHPKIKAVFAKAGPVTGIFRIRDLEHIYGEFKTLTLHKEYGCVFKVDVLRTYFSPRLSLEHHRVASQVRDGETVIDMFSGVGPFAIMIAKYAKATVYAVDANPYAVQLLNENRKMNKLKGQVYPILGDARSILSSCRLEKSADRVIMNLPEKAHLFLDVACKIVKSSGVIHYYAFANGDDPIKSAESQLNKVLSSCCESGFLILSSRKVKMIAPHKWQVAIDVKIL</sequence>
<evidence type="ECO:0000256" key="4">
    <source>
        <dbReference type="ARBA" id="ARBA00022679"/>
    </source>
</evidence>
<dbReference type="InterPro" id="IPR040601">
    <property type="entry name" value="Trm5a/b_N"/>
</dbReference>
<evidence type="ECO:0000256" key="5">
    <source>
        <dbReference type="ARBA" id="ARBA00022691"/>
    </source>
</evidence>
<name>A0A497F8I8_9CREN</name>
<feature type="domain" description="SAM-dependent methyltransferase TRM5/TYW2-type" evidence="10">
    <location>
        <begin position="109"/>
        <end position="363"/>
    </location>
</feature>
<dbReference type="EMBL" id="QMRA01000007">
    <property type="protein sequence ID" value="RLE55368.1"/>
    <property type="molecule type" value="Genomic_DNA"/>
</dbReference>
<organism evidence="11 12">
    <name type="scientific">Thermoproteota archaeon</name>
    <dbReference type="NCBI Taxonomy" id="2056631"/>
    <lineage>
        <taxon>Archaea</taxon>
        <taxon>Thermoproteota</taxon>
    </lineage>
</organism>
<keyword evidence="3" id="KW-0489">Methyltransferase</keyword>
<evidence type="ECO:0000256" key="8">
    <source>
        <dbReference type="ARBA" id="ARBA00033392"/>
    </source>
</evidence>
<dbReference type="Gene3D" id="3.40.50.150">
    <property type="entry name" value="Vaccinia Virus protein VP39"/>
    <property type="match status" value="1"/>
</dbReference>
<comment type="caution">
    <text evidence="11">The sequence shown here is derived from an EMBL/GenBank/DDBJ whole genome shotgun (WGS) entry which is preliminary data.</text>
</comment>
<keyword evidence="4" id="KW-0808">Transferase</keyword>
<evidence type="ECO:0000256" key="2">
    <source>
        <dbReference type="ARBA" id="ARBA00022490"/>
    </source>
</evidence>
<dbReference type="CDD" id="cd02440">
    <property type="entry name" value="AdoMet_MTases"/>
    <property type="match status" value="1"/>
</dbReference>
<dbReference type="InterPro" id="IPR056744">
    <property type="entry name" value="TRM5/TYW2-like_N"/>
</dbReference>
<dbReference type="Pfam" id="PF18093">
    <property type="entry name" value="Trm5_N"/>
    <property type="match status" value="1"/>
</dbReference>
<comment type="catalytic activity">
    <reaction evidence="9">
        <text>guanosine(37) in tRNA + S-adenosyl-L-methionine = N(1)-methylguanosine(37) in tRNA + S-adenosyl-L-homocysteine + H(+)</text>
        <dbReference type="Rhea" id="RHEA:36899"/>
        <dbReference type="Rhea" id="RHEA-COMP:10145"/>
        <dbReference type="Rhea" id="RHEA-COMP:10147"/>
        <dbReference type="ChEBI" id="CHEBI:15378"/>
        <dbReference type="ChEBI" id="CHEBI:57856"/>
        <dbReference type="ChEBI" id="CHEBI:59789"/>
        <dbReference type="ChEBI" id="CHEBI:73542"/>
        <dbReference type="ChEBI" id="CHEBI:74269"/>
        <dbReference type="EC" id="2.1.1.228"/>
    </reaction>
</comment>
<evidence type="ECO:0000313" key="11">
    <source>
        <dbReference type="EMBL" id="RLE55368.1"/>
    </source>
</evidence>
<dbReference type="GO" id="GO:0005737">
    <property type="term" value="C:cytoplasm"/>
    <property type="evidence" value="ECO:0007669"/>
    <property type="project" value="TreeGrafter"/>
</dbReference>
<proteinExistence type="predicted"/>
<dbReference type="PROSITE" id="PS51684">
    <property type="entry name" value="SAM_MT_TRM5_TYW2"/>
    <property type="match status" value="1"/>
</dbReference>
<reference evidence="11 12" key="1">
    <citation type="submission" date="2018-06" db="EMBL/GenBank/DDBJ databases">
        <title>Extensive metabolic versatility and redundancy in microbially diverse, dynamic hydrothermal sediments.</title>
        <authorList>
            <person name="Dombrowski N."/>
            <person name="Teske A."/>
            <person name="Baker B.J."/>
        </authorList>
    </citation>
    <scope>NUCLEOTIDE SEQUENCE [LARGE SCALE GENOMIC DNA]</scope>
    <source>
        <strain evidence="11">B20_G2</strain>
    </source>
</reference>
<dbReference type="InterPro" id="IPR056743">
    <property type="entry name" value="TRM5-TYW2-like_MTfase"/>
</dbReference>
<dbReference type="InterPro" id="IPR029063">
    <property type="entry name" value="SAM-dependent_MTases_sf"/>
</dbReference>
<evidence type="ECO:0000256" key="7">
    <source>
        <dbReference type="ARBA" id="ARBA00029736"/>
    </source>
</evidence>
<dbReference type="Pfam" id="PF25133">
    <property type="entry name" value="TYW2_N_2"/>
    <property type="match status" value="1"/>
</dbReference>
<dbReference type="GO" id="GO:0052906">
    <property type="term" value="F:tRNA (guanine(37)-N1)-methyltransferase activity"/>
    <property type="evidence" value="ECO:0007669"/>
    <property type="project" value="UniProtKB-EC"/>
</dbReference>
<evidence type="ECO:0000256" key="9">
    <source>
        <dbReference type="ARBA" id="ARBA00047783"/>
    </source>
</evidence>
<keyword evidence="5" id="KW-0949">S-adenosyl-L-methionine</keyword>
<dbReference type="Gene3D" id="3.30.300.110">
    <property type="entry name" value="Met-10+ protein-like domains"/>
    <property type="match status" value="1"/>
</dbReference>
<dbReference type="PANTHER" id="PTHR23245">
    <property type="entry name" value="TRNA METHYLTRANSFERASE"/>
    <property type="match status" value="1"/>
</dbReference>
<dbReference type="PANTHER" id="PTHR23245:SF36">
    <property type="entry name" value="TRNA (GUANINE(37)-N1)-METHYLTRANSFERASE"/>
    <property type="match status" value="1"/>
</dbReference>
<dbReference type="GO" id="GO:0002939">
    <property type="term" value="P:tRNA N1-guanine methylation"/>
    <property type="evidence" value="ECO:0007669"/>
    <property type="project" value="TreeGrafter"/>
</dbReference>
<keyword evidence="2" id="KW-0963">Cytoplasm</keyword>
<evidence type="ECO:0000256" key="3">
    <source>
        <dbReference type="ARBA" id="ARBA00022603"/>
    </source>
</evidence>
<dbReference type="Proteomes" id="UP000269499">
    <property type="component" value="Unassembled WGS sequence"/>
</dbReference>
<dbReference type="EC" id="2.1.1.228" evidence="1"/>
<evidence type="ECO:0000259" key="10">
    <source>
        <dbReference type="PROSITE" id="PS51684"/>
    </source>
</evidence>